<feature type="region of interest" description="Disordered" evidence="1">
    <location>
        <begin position="1"/>
        <end position="35"/>
    </location>
</feature>
<organism evidence="2 3">
    <name type="scientific">Planococcus wigleyi</name>
    <dbReference type="NCBI Taxonomy" id="2762216"/>
    <lineage>
        <taxon>Bacteria</taxon>
        <taxon>Bacillati</taxon>
        <taxon>Bacillota</taxon>
        <taxon>Bacilli</taxon>
        <taxon>Bacillales</taxon>
        <taxon>Caryophanaceae</taxon>
        <taxon>Planococcus</taxon>
    </lineage>
</organism>
<keyword evidence="3" id="KW-1185">Reference proteome</keyword>
<protein>
    <submittedName>
        <fullName evidence="2">Uncharacterized protein</fullName>
    </submittedName>
</protein>
<proteinExistence type="predicted"/>
<dbReference type="RefSeq" id="WP_191715764.1">
    <property type="nucleotide sequence ID" value="NZ_JACSPU010000004.1"/>
</dbReference>
<evidence type="ECO:0000313" key="2">
    <source>
        <dbReference type="EMBL" id="MBD8015580.1"/>
    </source>
</evidence>
<gene>
    <name evidence="2" type="ORF">H9630_12200</name>
</gene>
<comment type="caution">
    <text evidence="2">The sequence shown here is derived from an EMBL/GenBank/DDBJ whole genome shotgun (WGS) entry which is preliminary data.</text>
</comment>
<evidence type="ECO:0000313" key="3">
    <source>
        <dbReference type="Proteomes" id="UP000658980"/>
    </source>
</evidence>
<sequence>MKHKLDRKEEHQQPAAPVPSMQEEESPAEPVTPKKTIEVYERGFGINKNC</sequence>
<evidence type="ECO:0000256" key="1">
    <source>
        <dbReference type="SAM" id="MobiDB-lite"/>
    </source>
</evidence>
<reference evidence="2 3" key="1">
    <citation type="submission" date="2020-08" db="EMBL/GenBank/DDBJ databases">
        <title>A Genomic Blueprint of the Chicken Gut Microbiome.</title>
        <authorList>
            <person name="Gilroy R."/>
            <person name="Ravi A."/>
            <person name="Getino M."/>
            <person name="Pursley I."/>
            <person name="Horton D.L."/>
            <person name="Alikhan N.-F."/>
            <person name="Baker D."/>
            <person name="Gharbi K."/>
            <person name="Hall N."/>
            <person name="Watson M."/>
            <person name="Adriaenssens E.M."/>
            <person name="Foster-Nyarko E."/>
            <person name="Jarju S."/>
            <person name="Secka A."/>
            <person name="Antonio M."/>
            <person name="Oren A."/>
            <person name="Chaudhuri R."/>
            <person name="La Ragione R.M."/>
            <person name="Hildebrand F."/>
            <person name="Pallen M.J."/>
        </authorList>
    </citation>
    <scope>NUCLEOTIDE SEQUENCE [LARGE SCALE GENOMIC DNA]</scope>
    <source>
        <strain evidence="2 3">Sa1BUA13</strain>
    </source>
</reference>
<feature type="compositionally biased region" description="Basic and acidic residues" evidence="1">
    <location>
        <begin position="1"/>
        <end position="12"/>
    </location>
</feature>
<accession>A0ABR8WEW1</accession>
<dbReference type="Proteomes" id="UP000658980">
    <property type="component" value="Unassembled WGS sequence"/>
</dbReference>
<dbReference type="EMBL" id="JACSPU010000004">
    <property type="protein sequence ID" value="MBD8015580.1"/>
    <property type="molecule type" value="Genomic_DNA"/>
</dbReference>
<name>A0ABR8WEW1_9BACL</name>